<proteinExistence type="predicted"/>
<keyword evidence="2" id="KW-1185">Reference proteome</keyword>
<evidence type="ECO:0000313" key="2">
    <source>
        <dbReference type="Proteomes" id="UP001430953"/>
    </source>
</evidence>
<evidence type="ECO:0000313" key="1">
    <source>
        <dbReference type="EMBL" id="KAL0101699.1"/>
    </source>
</evidence>
<accession>A0AAW2EHA1</accession>
<gene>
    <name evidence="1" type="ORF">PUN28_019101</name>
</gene>
<dbReference type="AlphaFoldDB" id="A0AAW2EHA1"/>
<dbReference type="EMBL" id="JADYXP020000024">
    <property type="protein sequence ID" value="KAL0101699.1"/>
    <property type="molecule type" value="Genomic_DNA"/>
</dbReference>
<organism evidence="1 2">
    <name type="scientific">Cardiocondyla obscurior</name>
    <dbReference type="NCBI Taxonomy" id="286306"/>
    <lineage>
        <taxon>Eukaryota</taxon>
        <taxon>Metazoa</taxon>
        <taxon>Ecdysozoa</taxon>
        <taxon>Arthropoda</taxon>
        <taxon>Hexapoda</taxon>
        <taxon>Insecta</taxon>
        <taxon>Pterygota</taxon>
        <taxon>Neoptera</taxon>
        <taxon>Endopterygota</taxon>
        <taxon>Hymenoptera</taxon>
        <taxon>Apocrita</taxon>
        <taxon>Aculeata</taxon>
        <taxon>Formicoidea</taxon>
        <taxon>Formicidae</taxon>
        <taxon>Myrmicinae</taxon>
        <taxon>Cardiocondyla</taxon>
    </lineage>
</organism>
<evidence type="ECO:0008006" key="3">
    <source>
        <dbReference type="Google" id="ProtNLM"/>
    </source>
</evidence>
<comment type="caution">
    <text evidence="1">The sequence shown here is derived from an EMBL/GenBank/DDBJ whole genome shotgun (WGS) entry which is preliminary data.</text>
</comment>
<dbReference type="Proteomes" id="UP001430953">
    <property type="component" value="Unassembled WGS sequence"/>
</dbReference>
<name>A0AAW2EHA1_9HYME</name>
<sequence>MLNYYRFIFKISLYLDIGGVSLEFLTR</sequence>
<reference evidence="1 2" key="1">
    <citation type="submission" date="2023-03" db="EMBL/GenBank/DDBJ databases">
        <title>High recombination rates correlate with genetic variation in Cardiocondyla obscurior ants.</title>
        <authorList>
            <person name="Errbii M."/>
        </authorList>
    </citation>
    <scope>NUCLEOTIDE SEQUENCE [LARGE SCALE GENOMIC DNA]</scope>
    <source>
        <strain evidence="1">Alpha-2009</strain>
        <tissue evidence="1">Whole body</tissue>
    </source>
</reference>
<protein>
    <recommendedName>
        <fullName evidence="3">Photosystem II protein I</fullName>
    </recommendedName>
</protein>